<dbReference type="RefSeq" id="XP_031924531.1">
    <property type="nucleotide sequence ID" value="XM_032067998.1"/>
</dbReference>
<protein>
    <submittedName>
        <fullName evidence="1">Uncharacterized protein</fullName>
    </submittedName>
</protein>
<accession>A0A5N6ZYS9</accession>
<evidence type="ECO:0000313" key="1">
    <source>
        <dbReference type="EMBL" id="KAE8361450.1"/>
    </source>
</evidence>
<dbReference type="EMBL" id="ML737735">
    <property type="protein sequence ID" value="KAE8361450.1"/>
    <property type="molecule type" value="Genomic_DNA"/>
</dbReference>
<sequence length="181" mass="21020">MIGIADGLSQMPPYYQSQAVAEDDPGPLAAAAMSHEHRILITAMSDQFKKYIESPICQGIIEQLKGDNIYLPKLSRHERKALERNCSRYKLINNHERHLMWQETNGRWSRCIVEEEIAHILTVFDEDHGHYADAITFDAMIGKVYWLKRTRGVKYWCMTIPTVRAIVYIRYGLCWTHQPAL</sequence>
<reference evidence="1 2" key="1">
    <citation type="submission" date="2019-04" db="EMBL/GenBank/DDBJ databases">
        <title>Friends and foes A comparative genomics studyof 23 Aspergillus species from section Flavi.</title>
        <authorList>
            <consortium name="DOE Joint Genome Institute"/>
            <person name="Kjaerbolling I."/>
            <person name="Vesth T."/>
            <person name="Frisvad J.C."/>
            <person name="Nybo J.L."/>
            <person name="Theobald S."/>
            <person name="Kildgaard S."/>
            <person name="Isbrandt T."/>
            <person name="Kuo A."/>
            <person name="Sato A."/>
            <person name="Lyhne E.K."/>
            <person name="Kogle M.E."/>
            <person name="Wiebenga A."/>
            <person name="Kun R.S."/>
            <person name="Lubbers R.J."/>
            <person name="Makela M.R."/>
            <person name="Barry K."/>
            <person name="Chovatia M."/>
            <person name="Clum A."/>
            <person name="Daum C."/>
            <person name="Haridas S."/>
            <person name="He G."/>
            <person name="LaButti K."/>
            <person name="Lipzen A."/>
            <person name="Mondo S."/>
            <person name="Riley R."/>
            <person name="Salamov A."/>
            <person name="Simmons B.A."/>
            <person name="Magnuson J.K."/>
            <person name="Henrissat B."/>
            <person name="Mortensen U.H."/>
            <person name="Larsen T.O."/>
            <person name="Devries R.P."/>
            <person name="Grigoriev I.V."/>
            <person name="Machida M."/>
            <person name="Baker S.E."/>
            <person name="Andersen M.R."/>
        </authorList>
    </citation>
    <scope>NUCLEOTIDE SEQUENCE [LARGE SCALE GENOMIC DNA]</scope>
    <source>
        <strain evidence="1 2">CBS 763.97</strain>
    </source>
</reference>
<evidence type="ECO:0000313" key="2">
    <source>
        <dbReference type="Proteomes" id="UP000326268"/>
    </source>
</evidence>
<dbReference type="GeneID" id="43652444"/>
<proteinExistence type="predicted"/>
<name>A0A5N6ZYS9_9EURO</name>
<dbReference type="Proteomes" id="UP000326268">
    <property type="component" value="Unassembled WGS sequence"/>
</dbReference>
<dbReference type="AlphaFoldDB" id="A0A5N6ZYS9"/>
<gene>
    <name evidence="1" type="ORF">BDV27DRAFT_133011</name>
</gene>
<organism evidence="1 2">
    <name type="scientific">Aspergillus caelatus</name>
    <dbReference type="NCBI Taxonomy" id="61420"/>
    <lineage>
        <taxon>Eukaryota</taxon>
        <taxon>Fungi</taxon>
        <taxon>Dikarya</taxon>
        <taxon>Ascomycota</taxon>
        <taxon>Pezizomycotina</taxon>
        <taxon>Eurotiomycetes</taxon>
        <taxon>Eurotiomycetidae</taxon>
        <taxon>Eurotiales</taxon>
        <taxon>Aspergillaceae</taxon>
        <taxon>Aspergillus</taxon>
        <taxon>Aspergillus subgen. Circumdati</taxon>
    </lineage>
</organism>
<keyword evidence="2" id="KW-1185">Reference proteome</keyword>